<dbReference type="SUPFAM" id="SSF52172">
    <property type="entry name" value="CheY-like"/>
    <property type="match status" value="1"/>
</dbReference>
<evidence type="ECO:0000256" key="4">
    <source>
        <dbReference type="PROSITE-ProRule" id="PRU00169"/>
    </source>
</evidence>
<dbReference type="SMART" id="SM00448">
    <property type="entry name" value="REC"/>
    <property type="match status" value="1"/>
</dbReference>
<dbReference type="InterPro" id="IPR058245">
    <property type="entry name" value="NreC/VraR/RcsB-like_REC"/>
</dbReference>
<dbReference type="PANTHER" id="PTHR43214:SF24">
    <property type="entry name" value="TRANSCRIPTIONAL REGULATORY PROTEIN NARL-RELATED"/>
    <property type="match status" value="1"/>
</dbReference>
<evidence type="ECO:0000256" key="3">
    <source>
        <dbReference type="ARBA" id="ARBA00023163"/>
    </source>
</evidence>
<evidence type="ECO:0000313" key="6">
    <source>
        <dbReference type="EMBL" id="MBL7633373.1"/>
    </source>
</evidence>
<name>A0A937UTR8_9ACTN</name>
<dbReference type="RefSeq" id="WP_203000635.1">
    <property type="nucleotide sequence ID" value="NZ_JADWYU010000115.1"/>
</dbReference>
<dbReference type="GO" id="GO:0000160">
    <property type="term" value="P:phosphorelay signal transduction system"/>
    <property type="evidence" value="ECO:0007669"/>
    <property type="project" value="InterPro"/>
</dbReference>
<dbReference type="EMBL" id="JAEACQ010000381">
    <property type="protein sequence ID" value="MBL7633373.1"/>
    <property type="molecule type" value="Genomic_DNA"/>
</dbReference>
<dbReference type="GO" id="GO:0003677">
    <property type="term" value="F:DNA binding"/>
    <property type="evidence" value="ECO:0007669"/>
    <property type="project" value="UniProtKB-KW"/>
</dbReference>
<evidence type="ECO:0000256" key="1">
    <source>
        <dbReference type="ARBA" id="ARBA00023015"/>
    </source>
</evidence>
<keyword evidence="1" id="KW-0805">Transcription regulation</keyword>
<dbReference type="AlphaFoldDB" id="A0A937UTR8"/>
<feature type="modified residue" description="4-aspartylphosphate" evidence="4">
    <location>
        <position position="73"/>
    </location>
</feature>
<evidence type="ECO:0000313" key="7">
    <source>
        <dbReference type="Proteomes" id="UP000604475"/>
    </source>
</evidence>
<proteinExistence type="predicted"/>
<dbReference type="Gene3D" id="3.40.50.2300">
    <property type="match status" value="1"/>
</dbReference>
<dbReference type="PROSITE" id="PS50110">
    <property type="entry name" value="RESPONSE_REGULATORY"/>
    <property type="match status" value="1"/>
</dbReference>
<gene>
    <name evidence="6" type="ORF">I7412_40720</name>
</gene>
<dbReference type="InterPro" id="IPR039420">
    <property type="entry name" value="WalR-like"/>
</dbReference>
<dbReference type="PANTHER" id="PTHR43214">
    <property type="entry name" value="TWO-COMPONENT RESPONSE REGULATOR"/>
    <property type="match status" value="1"/>
</dbReference>
<comment type="caution">
    <text evidence="6">The sequence shown here is derived from an EMBL/GenBank/DDBJ whole genome shotgun (WGS) entry which is preliminary data.</text>
</comment>
<keyword evidence="3" id="KW-0804">Transcription</keyword>
<evidence type="ECO:0000256" key="2">
    <source>
        <dbReference type="ARBA" id="ARBA00023125"/>
    </source>
</evidence>
<feature type="domain" description="Response regulatory" evidence="5">
    <location>
        <begin position="22"/>
        <end position="138"/>
    </location>
</feature>
<reference evidence="6" key="1">
    <citation type="submission" date="2020-12" db="EMBL/GenBank/DDBJ databases">
        <title>Genomic characterization of non-nitrogen-fixing Frankia strains.</title>
        <authorList>
            <person name="Carlos-Shanley C."/>
            <person name="Guerra T."/>
            <person name="Hahn D."/>
        </authorList>
    </citation>
    <scope>NUCLEOTIDE SEQUENCE</scope>
    <source>
        <strain evidence="6">CN6</strain>
    </source>
</reference>
<keyword evidence="2" id="KW-0238">DNA-binding</keyword>
<dbReference type="InterPro" id="IPR001789">
    <property type="entry name" value="Sig_transdc_resp-reg_receiver"/>
</dbReference>
<accession>A0A937UTR8</accession>
<dbReference type="Pfam" id="PF00072">
    <property type="entry name" value="Response_reg"/>
    <property type="match status" value="1"/>
</dbReference>
<keyword evidence="4" id="KW-0597">Phosphoprotein</keyword>
<evidence type="ECO:0000259" key="5">
    <source>
        <dbReference type="PROSITE" id="PS50110"/>
    </source>
</evidence>
<keyword evidence="7" id="KW-1185">Reference proteome</keyword>
<dbReference type="CDD" id="cd17535">
    <property type="entry name" value="REC_NarL-like"/>
    <property type="match status" value="1"/>
</dbReference>
<dbReference type="Proteomes" id="UP000604475">
    <property type="component" value="Unassembled WGS sequence"/>
</dbReference>
<sequence>MRTPDADLAAAASASSAGAPLGVLVVDDQALFREVARYLVGALPGWSVVAEAASGEEGVELAGRIRPALVLMDVHLPGIDGVEATRRIVAGDPSAAVLLMSSYGVEDLPPGAAACGAVGYVRKDELTPRTLRGAVAGHGQRELGDR</sequence>
<dbReference type="InterPro" id="IPR011006">
    <property type="entry name" value="CheY-like_superfamily"/>
</dbReference>
<protein>
    <submittedName>
        <fullName evidence="6">Response regulator transcription factor</fullName>
    </submittedName>
</protein>
<organism evidence="6 7">
    <name type="scientific">Frankia nepalensis</name>
    <dbReference type="NCBI Taxonomy" id="1836974"/>
    <lineage>
        <taxon>Bacteria</taxon>
        <taxon>Bacillati</taxon>
        <taxon>Actinomycetota</taxon>
        <taxon>Actinomycetes</taxon>
        <taxon>Frankiales</taxon>
        <taxon>Frankiaceae</taxon>
        <taxon>Frankia</taxon>
    </lineage>
</organism>